<evidence type="ECO:0000256" key="2">
    <source>
        <dbReference type="ARBA" id="ARBA00023004"/>
    </source>
</evidence>
<proteinExistence type="predicted"/>
<dbReference type="GO" id="GO:0004656">
    <property type="term" value="F:procollagen-proline 4-dioxygenase activity"/>
    <property type="evidence" value="ECO:0007669"/>
    <property type="project" value="TreeGrafter"/>
</dbReference>
<protein>
    <recommendedName>
        <fullName evidence="5">Prolyl 4-hydroxylase alpha subunit Fe(2+) 2OG dioxygenase domain-containing protein</fullName>
    </recommendedName>
</protein>
<dbReference type="InterPro" id="IPR045054">
    <property type="entry name" value="P4HA-like"/>
</dbReference>
<dbReference type="PANTHER" id="PTHR10869:SF242">
    <property type="entry name" value="PROLYL 4-HYDROXYLASE ALPHA SUBUNIT DOMAIN-CONTAINING PROTEIN"/>
    <property type="match status" value="1"/>
</dbReference>
<evidence type="ECO:0000256" key="1">
    <source>
        <dbReference type="ARBA" id="ARBA00022723"/>
    </source>
</evidence>
<evidence type="ECO:0000313" key="4">
    <source>
        <dbReference type="Proteomes" id="UP000758603"/>
    </source>
</evidence>
<keyword evidence="1" id="KW-0479">Metal-binding</keyword>
<keyword evidence="4" id="KW-1185">Reference proteome</keyword>
<gene>
    <name evidence="3" type="ORF">BKA67DRAFT_579857</name>
</gene>
<organism evidence="3 4">
    <name type="scientific">Truncatella angustata</name>
    <dbReference type="NCBI Taxonomy" id="152316"/>
    <lineage>
        <taxon>Eukaryota</taxon>
        <taxon>Fungi</taxon>
        <taxon>Dikarya</taxon>
        <taxon>Ascomycota</taxon>
        <taxon>Pezizomycotina</taxon>
        <taxon>Sordariomycetes</taxon>
        <taxon>Xylariomycetidae</taxon>
        <taxon>Amphisphaeriales</taxon>
        <taxon>Sporocadaceae</taxon>
        <taxon>Truncatella</taxon>
    </lineage>
</organism>
<reference evidence="3" key="1">
    <citation type="journal article" date="2021" name="Nat. Commun.">
        <title>Genetic determinants of endophytism in the Arabidopsis root mycobiome.</title>
        <authorList>
            <person name="Mesny F."/>
            <person name="Miyauchi S."/>
            <person name="Thiergart T."/>
            <person name="Pickel B."/>
            <person name="Atanasova L."/>
            <person name="Karlsson M."/>
            <person name="Huettel B."/>
            <person name="Barry K.W."/>
            <person name="Haridas S."/>
            <person name="Chen C."/>
            <person name="Bauer D."/>
            <person name="Andreopoulos W."/>
            <person name="Pangilinan J."/>
            <person name="LaButti K."/>
            <person name="Riley R."/>
            <person name="Lipzen A."/>
            <person name="Clum A."/>
            <person name="Drula E."/>
            <person name="Henrissat B."/>
            <person name="Kohler A."/>
            <person name="Grigoriev I.V."/>
            <person name="Martin F.M."/>
            <person name="Hacquard S."/>
        </authorList>
    </citation>
    <scope>NUCLEOTIDE SEQUENCE</scope>
    <source>
        <strain evidence="3">MPI-SDFR-AT-0073</strain>
    </source>
</reference>
<name>A0A9P8UE30_9PEZI</name>
<keyword evidence="2" id="KW-0408">Iron</keyword>
<dbReference type="GO" id="GO:0005783">
    <property type="term" value="C:endoplasmic reticulum"/>
    <property type="evidence" value="ECO:0007669"/>
    <property type="project" value="TreeGrafter"/>
</dbReference>
<dbReference type="Proteomes" id="UP000758603">
    <property type="component" value="Unassembled WGS sequence"/>
</dbReference>
<dbReference type="Gene3D" id="2.60.120.620">
    <property type="entry name" value="q2cbj1_9rhob like domain"/>
    <property type="match status" value="1"/>
</dbReference>
<dbReference type="PANTHER" id="PTHR10869">
    <property type="entry name" value="PROLYL 4-HYDROXYLASE ALPHA SUBUNIT"/>
    <property type="match status" value="1"/>
</dbReference>
<dbReference type="AlphaFoldDB" id="A0A9P8UE30"/>
<sequence>MDWFGEPRNYTFAPNVTYRPWNRLVSIFAYLDDSCTGGETYFPDVQGISAVADGDKFSRTDTGTGLLVRPKRRNAVLWNNLLNNGSGDSRVAHVGLPVHSGRKVGINLFSHYSLDAPMLGGDEEAEANGSV</sequence>
<evidence type="ECO:0000313" key="3">
    <source>
        <dbReference type="EMBL" id="KAH6648219.1"/>
    </source>
</evidence>
<dbReference type="GeneID" id="70132690"/>
<accession>A0A9P8UE30</accession>
<dbReference type="OrthoDB" id="420380at2759"/>
<dbReference type="EMBL" id="JAGPXC010000008">
    <property type="protein sequence ID" value="KAH6648219.1"/>
    <property type="molecule type" value="Genomic_DNA"/>
</dbReference>
<dbReference type="RefSeq" id="XP_045954731.1">
    <property type="nucleotide sequence ID" value="XM_046103799.1"/>
</dbReference>
<comment type="caution">
    <text evidence="3">The sequence shown here is derived from an EMBL/GenBank/DDBJ whole genome shotgun (WGS) entry which is preliminary data.</text>
</comment>
<dbReference type="GO" id="GO:0046872">
    <property type="term" value="F:metal ion binding"/>
    <property type="evidence" value="ECO:0007669"/>
    <property type="project" value="UniProtKB-KW"/>
</dbReference>
<evidence type="ECO:0008006" key="5">
    <source>
        <dbReference type="Google" id="ProtNLM"/>
    </source>
</evidence>